<keyword evidence="3" id="KW-1185">Reference proteome</keyword>
<dbReference type="InterPro" id="IPR013497">
    <property type="entry name" value="Topo_IA_cen"/>
</dbReference>
<dbReference type="InterPro" id="IPR023405">
    <property type="entry name" value="Topo_IA_core_domain"/>
</dbReference>
<reference evidence="2 3" key="1">
    <citation type="submission" date="2019-06" db="EMBL/GenBank/DDBJ databases">
        <title>Evolution of Burkholderia multivorans in the lungs of Cystic Fibrosis patients.</title>
        <authorList>
            <person name="Moreira L.M."/>
        </authorList>
    </citation>
    <scope>NUCLEOTIDE SEQUENCE [LARGE SCALE GENOMIC DNA]</scope>
    <source>
        <strain evidence="2 3">VC13239</strain>
    </source>
</reference>
<evidence type="ECO:0000313" key="3">
    <source>
        <dbReference type="Proteomes" id="UP001248067"/>
    </source>
</evidence>
<dbReference type="InterPro" id="IPR013825">
    <property type="entry name" value="Topo_IA_cen_sub2"/>
</dbReference>
<dbReference type="Gene3D" id="1.10.290.10">
    <property type="entry name" value="Topoisomerase I, domain 4"/>
    <property type="match status" value="1"/>
</dbReference>
<feature type="domain" description="Topo IA-type catalytic" evidence="1">
    <location>
        <begin position="4"/>
        <end position="102"/>
    </location>
</feature>
<dbReference type="Gene3D" id="2.70.20.10">
    <property type="entry name" value="Topoisomerase I, domain 3"/>
    <property type="match status" value="1"/>
</dbReference>
<organism evidence="2 3">
    <name type="scientific">Burkholderia pseudomultivorans</name>
    <dbReference type="NCBI Taxonomy" id="1207504"/>
    <lineage>
        <taxon>Bacteria</taxon>
        <taxon>Pseudomonadati</taxon>
        <taxon>Pseudomonadota</taxon>
        <taxon>Betaproteobacteria</taxon>
        <taxon>Burkholderiales</taxon>
        <taxon>Burkholderiaceae</taxon>
        <taxon>Burkholderia</taxon>
        <taxon>Burkholderia cepacia complex</taxon>
    </lineage>
</organism>
<dbReference type="Proteomes" id="UP001248067">
    <property type="component" value="Unassembled WGS sequence"/>
</dbReference>
<sequence length="146" mass="16042">MFAEVPTVLDSLVKTDPALPPLVAQLDCTQRSRAGNDGKVTAHHGIIPTLEPANLAAMSEKELAVYKLIRAHCLAQFLPHHEFDRTTARLPFGGQSLEAASRLSCRAGAWCWPPRNLPTRKAKPGHVARCCRRCAKDWPAKLARSI</sequence>
<dbReference type="GO" id="GO:0003918">
    <property type="term" value="F:DNA topoisomerase type II (double strand cut, ATP-hydrolyzing) activity"/>
    <property type="evidence" value="ECO:0007669"/>
    <property type="project" value="UniProtKB-EC"/>
</dbReference>
<dbReference type="InterPro" id="IPR013826">
    <property type="entry name" value="Topo_IA_cen_sub3"/>
</dbReference>
<proteinExistence type="predicted"/>
<gene>
    <name evidence="2" type="primary">topB_2</name>
    <name evidence="2" type="ORF">FEQ00_03551</name>
</gene>
<comment type="caution">
    <text evidence="2">The sequence shown here is derived from an EMBL/GenBank/DDBJ whole genome shotgun (WGS) entry which is preliminary data.</text>
</comment>
<dbReference type="EC" id="5.6.2.2" evidence="2"/>
<keyword evidence="2" id="KW-0413">Isomerase</keyword>
<dbReference type="Pfam" id="PF01131">
    <property type="entry name" value="Topoisom_bac"/>
    <property type="match status" value="1"/>
</dbReference>
<accession>A0ABU2E5H9</accession>
<dbReference type="SUPFAM" id="SSF56712">
    <property type="entry name" value="Prokaryotic type I DNA topoisomerase"/>
    <property type="match status" value="1"/>
</dbReference>
<evidence type="ECO:0000259" key="1">
    <source>
        <dbReference type="Pfam" id="PF01131"/>
    </source>
</evidence>
<evidence type="ECO:0000313" key="2">
    <source>
        <dbReference type="EMBL" id="MDR8755122.1"/>
    </source>
</evidence>
<protein>
    <submittedName>
        <fullName evidence="2">DNA topoisomerase 3</fullName>
        <ecNumber evidence="2">5.6.2.2</ecNumber>
    </submittedName>
</protein>
<name>A0ABU2E5H9_9BURK</name>
<dbReference type="EMBL" id="VJSY01000025">
    <property type="protein sequence ID" value="MDR8755122.1"/>
    <property type="molecule type" value="Genomic_DNA"/>
</dbReference>